<keyword evidence="7" id="KW-0833">Ubl conjugation pathway</keyword>
<evidence type="ECO:0000259" key="11">
    <source>
        <dbReference type="PROSITE" id="PS50127"/>
    </source>
</evidence>
<evidence type="ECO:0000256" key="7">
    <source>
        <dbReference type="ARBA" id="ARBA00022786"/>
    </source>
</evidence>
<evidence type="ECO:0000256" key="9">
    <source>
        <dbReference type="ARBA" id="ARBA00023136"/>
    </source>
</evidence>
<dbReference type="SUPFAM" id="SSF54495">
    <property type="entry name" value="UBC-like"/>
    <property type="match status" value="1"/>
</dbReference>
<dbReference type="Pfam" id="PF25333">
    <property type="entry name" value="DUF2921_N"/>
    <property type="match status" value="3"/>
</dbReference>
<dbReference type="EnsemblPlants" id="Ma06_t23320.1">
    <property type="protein sequence ID" value="Ma06_p23320.1"/>
    <property type="gene ID" value="Ma06_g23320"/>
</dbReference>
<evidence type="ECO:0000256" key="3">
    <source>
        <dbReference type="ARBA" id="ARBA00004906"/>
    </source>
</evidence>
<feature type="transmembrane region" description="Helical" evidence="10">
    <location>
        <begin position="1243"/>
        <end position="1262"/>
    </location>
</feature>
<dbReference type="EC" id="2.3.2.27" evidence="4"/>
<dbReference type="InterPro" id="IPR021319">
    <property type="entry name" value="DUF2921"/>
</dbReference>
<dbReference type="Proteomes" id="UP000012960">
    <property type="component" value="Unplaced"/>
</dbReference>
<protein>
    <recommendedName>
        <fullName evidence="4">RING-type E3 ubiquitin transferase</fullName>
        <ecNumber evidence="4">2.3.2.27</ecNumber>
    </recommendedName>
</protein>
<comment type="subcellular location">
    <subcellularLocation>
        <location evidence="2">Endomembrane system</location>
        <topology evidence="2">Multi-pass membrane protein</topology>
    </subcellularLocation>
</comment>
<sequence>MAAMEPPPAAEPELVLFFGSSSFQDPDIVEVSPSACTSSPPKPKRSQVLVVPHVVIELVGDDDGVVSIGESTSDYKNKEAVRNDKSCPKQPKDALLNDLMSSSANNDSEHVAPLDNLKSYEAGQLDLKYYDDVEYDYAYDDEYDYEYDAEDIENDFDLNLATKFDDLDLPTGIELTVPWLEVPATKELSKNKDKIVIEDEIDVKYRSFKQLDTVQDHEDHYFSRPDLLKAIPSTKKPSKDWSKRIQHEWKVLEKDLPEMIYVRIYEGRMDILRAVIIGPPGTPYHDGLFFFDTYFPPNYPQTPPMVHYHSGGLRLNPNLYACGKVLISIQALVLNTKPYFNEPGYAQTANTDHGEKESLMYNENTFLLSCKTMLYSLRKPPTHFDDFVAGHFRNRGHTILVACKAYMGGAQVGCVVGEGVHDVSKGDKSCSPAFKSSLEKLFEDLLMEFAVKGADCIEFLPQKAKVGIANTADSRPASLFGHSPVILTLVLPPCALAASPMATTSSSPLVRVSPISSVILLALVLSSSASSSPISYADHCATVVAESPTTGHSLDATAFRLSTGIFSGADAFFGGSDRSRSFFFRRRSILPTQTPGVLQIIATLTLRSGAGFHHIRGRHVLDRSAGEFHHVRPRIPRTFPQRGMVSFDLSGYWSEAAGKLCMVGTGHGRSLEGEPLQISAVLMLDYPKITDIYSSLISGNLENLDAVGSSNHFDPIAILAYAPGNYAYTQISHAQKSCARLNAVESLRLESASFCYYMQSLSRVRFELDLGKNCSSGFCSPFAEISESTLGFMSFNQIQCSGDGKFHMYIGFSNTSSFYFGSLLIPGKALVGEGAWDPQKNRLCLVACHVRSLNDSLSRSTVDDCTIRICLWFPAVWSIESRYTAAGRIWSDNNENDSGSFDAVSFWSTDRYMGSLPGLKYNYTKTEVVKKSCANDSSRSVGKRTYPDANAFRDFRFHVSVKNSEGKTTWGDFTPVSIGQMIYGNLFGSNVDTMPSVSEEHRSLHNVSYGIHFTFPNASSSMNEAEKISAEGIYNAQTGFLCLVGCRHIGSLAGKKEAKQGESMDCGIVINIQLAPLNPKVGEQLNGTIRSTRDKLDPLFFEHLEITSLTIYRNQAIQSMWRMDIEIIMVLVSLTLSCIFIGLQLFHFKNNPEVLPSVSITMVVILTLGHMIPLVLNFQALFRISGSQNVLLWSGGWLEVNEVIVRIMTMVAFLLLIRFLQLSCTARSADEGKRDLWTAEKNSIKTCLPLYIVGGLTAWFVHRISNQSELKRRPLYVTQPHHTLWGDLMSYAGLILDGFLLPQVLFNIFSSSKYKALSPSFYIGNTIVRALPHAYDAYRSHHYVPRFNSSYMYASPYEGFYSLVWDIIIPCGGLFLAVLIYLQQRFGGTCLFPFRSSKPRAYELVPVVSSSNIHC</sequence>
<gene>
    <name evidence="12" type="ORF">GSMUA_170070.1</name>
</gene>
<dbReference type="InterPro" id="IPR057425">
    <property type="entry name" value="DUF2921_N"/>
</dbReference>
<dbReference type="Pfam" id="PF11145">
    <property type="entry name" value="DUF2921"/>
    <property type="match status" value="1"/>
</dbReference>
<evidence type="ECO:0000313" key="14">
    <source>
        <dbReference type="Proteomes" id="UP000012960"/>
    </source>
</evidence>
<evidence type="ECO:0000256" key="5">
    <source>
        <dbReference type="ARBA" id="ARBA00022679"/>
    </source>
</evidence>
<feature type="transmembrane region" description="Helical" evidence="10">
    <location>
        <begin position="1360"/>
        <end position="1382"/>
    </location>
</feature>
<evidence type="ECO:0000313" key="12">
    <source>
        <dbReference type="EMBL" id="CAG1847212.1"/>
    </source>
</evidence>
<feature type="transmembrane region" description="Helical" evidence="10">
    <location>
        <begin position="1203"/>
        <end position="1223"/>
    </location>
</feature>
<keyword evidence="6 10" id="KW-0812">Transmembrane</keyword>
<reference evidence="12" key="1">
    <citation type="submission" date="2021-03" db="EMBL/GenBank/DDBJ databases">
        <authorList>
            <consortium name="Genoscope - CEA"/>
            <person name="William W."/>
        </authorList>
    </citation>
    <scope>NUCLEOTIDE SEQUENCE</scope>
    <source>
        <strain evidence="12">Doubled-haploid Pahang</strain>
    </source>
</reference>
<evidence type="ECO:0000313" key="13">
    <source>
        <dbReference type="EnsemblPlants" id="Ma06_p23320.1"/>
    </source>
</evidence>
<evidence type="ECO:0000256" key="10">
    <source>
        <dbReference type="SAM" id="Phobius"/>
    </source>
</evidence>
<proteinExistence type="predicted"/>
<evidence type="ECO:0000256" key="2">
    <source>
        <dbReference type="ARBA" id="ARBA00004127"/>
    </source>
</evidence>
<dbReference type="PANTHER" id="PTHR33389:SF18">
    <property type="entry name" value="OS01G0677900 PROTEIN"/>
    <property type="match status" value="1"/>
</dbReference>
<evidence type="ECO:0000256" key="1">
    <source>
        <dbReference type="ARBA" id="ARBA00000900"/>
    </source>
</evidence>
<keyword evidence="5" id="KW-0808">Transferase</keyword>
<dbReference type="GO" id="GO:0012505">
    <property type="term" value="C:endomembrane system"/>
    <property type="evidence" value="ECO:0007669"/>
    <property type="project" value="UniProtKB-SubCell"/>
</dbReference>
<dbReference type="Gramene" id="Ma06_t23320.1">
    <property type="protein sequence ID" value="Ma06_p23320.1"/>
    <property type="gene ID" value="Ma06_g23320"/>
</dbReference>
<dbReference type="PROSITE" id="PS50127">
    <property type="entry name" value="UBC_2"/>
    <property type="match status" value="1"/>
</dbReference>
<evidence type="ECO:0000256" key="6">
    <source>
        <dbReference type="ARBA" id="ARBA00022692"/>
    </source>
</evidence>
<keyword evidence="8 10" id="KW-1133">Transmembrane helix</keyword>
<feature type="transmembrane region" description="Helical" evidence="10">
    <location>
        <begin position="1283"/>
        <end position="1309"/>
    </location>
</feature>
<feature type="transmembrane region" description="Helical" evidence="10">
    <location>
        <begin position="1158"/>
        <end position="1182"/>
    </location>
</feature>
<dbReference type="Gene3D" id="3.10.110.10">
    <property type="entry name" value="Ubiquitin Conjugating Enzyme"/>
    <property type="match status" value="1"/>
</dbReference>
<keyword evidence="14" id="KW-1185">Reference proteome</keyword>
<dbReference type="PANTHER" id="PTHR33389">
    <property type="entry name" value="FAMILY PROTEIN, PUTATIVE (DUF2921)-RELATED"/>
    <property type="match status" value="1"/>
</dbReference>
<accession>A0A804JJI2</accession>
<organism evidence="13 14">
    <name type="scientific">Musa acuminata subsp. malaccensis</name>
    <name type="common">Wild banana</name>
    <name type="synonym">Musa malaccensis</name>
    <dbReference type="NCBI Taxonomy" id="214687"/>
    <lineage>
        <taxon>Eukaryota</taxon>
        <taxon>Viridiplantae</taxon>
        <taxon>Streptophyta</taxon>
        <taxon>Embryophyta</taxon>
        <taxon>Tracheophyta</taxon>
        <taxon>Spermatophyta</taxon>
        <taxon>Magnoliopsida</taxon>
        <taxon>Liliopsida</taxon>
        <taxon>Zingiberales</taxon>
        <taxon>Musaceae</taxon>
        <taxon>Musa</taxon>
    </lineage>
</organism>
<name>A0A804JJI2_MUSAM</name>
<dbReference type="Pfam" id="PF00179">
    <property type="entry name" value="UQ_con"/>
    <property type="match status" value="1"/>
</dbReference>
<comment type="pathway">
    <text evidence="3">Protein modification; protein ubiquitination.</text>
</comment>
<dbReference type="InterPro" id="IPR016135">
    <property type="entry name" value="UBQ-conjugating_enzyme/RWD"/>
</dbReference>
<dbReference type="FunCoup" id="A0A804JJI2">
    <property type="interactions" value="3378"/>
</dbReference>
<comment type="catalytic activity">
    <reaction evidence="1">
        <text>S-ubiquitinyl-[E2 ubiquitin-conjugating enzyme]-L-cysteine + [acceptor protein]-L-lysine = [E2 ubiquitin-conjugating enzyme]-L-cysteine + N(6)-ubiquitinyl-[acceptor protein]-L-lysine.</text>
        <dbReference type="EC" id="2.3.2.27"/>
    </reaction>
</comment>
<dbReference type="InterPro" id="IPR000608">
    <property type="entry name" value="UBC"/>
</dbReference>
<dbReference type="EMBL" id="HG996471">
    <property type="protein sequence ID" value="CAG1847212.1"/>
    <property type="molecule type" value="Genomic_DNA"/>
</dbReference>
<dbReference type="OMA" id="INANNIY"/>
<feature type="domain" description="UBC core" evidence="11">
    <location>
        <begin position="240"/>
        <end position="411"/>
    </location>
</feature>
<dbReference type="GO" id="GO:0061630">
    <property type="term" value="F:ubiquitin protein ligase activity"/>
    <property type="evidence" value="ECO:0007669"/>
    <property type="project" value="UniProtKB-EC"/>
</dbReference>
<dbReference type="CDD" id="cd23837">
    <property type="entry name" value="UBCc_UBE2O"/>
    <property type="match status" value="1"/>
</dbReference>
<feature type="transmembrane region" description="Helical" evidence="10">
    <location>
        <begin position="1127"/>
        <end position="1146"/>
    </location>
</feature>
<evidence type="ECO:0000256" key="8">
    <source>
        <dbReference type="ARBA" id="ARBA00022989"/>
    </source>
</evidence>
<keyword evidence="9 10" id="KW-0472">Membrane</keyword>
<evidence type="ECO:0000256" key="4">
    <source>
        <dbReference type="ARBA" id="ARBA00012483"/>
    </source>
</evidence>
<dbReference type="SMART" id="SM00212">
    <property type="entry name" value="UBCc"/>
    <property type="match status" value="1"/>
</dbReference>
<reference evidence="13" key="2">
    <citation type="submission" date="2021-05" db="UniProtKB">
        <authorList>
            <consortium name="EnsemblPlants"/>
        </authorList>
    </citation>
    <scope>IDENTIFICATION</scope>
    <source>
        <strain evidence="13">subsp. malaccensis</strain>
    </source>
</reference>
<dbReference type="InParanoid" id="A0A804JJI2"/>